<gene>
    <name evidence="5" type="ORF">EHV23_14405</name>
</gene>
<sequence length="717" mass="74264">MAPPRRQRPRRLTAVAASRSISECFSTPHAEPLTENTPSAARQERLARLVQRLRRQVRGEVQLVAGMARLLPVDSSDVPAALAMARELAVPVYMGAGAPGRHRAGGACVAGMPGTVHPAPGSPSVPPSALSVMAEPSDPSAPVASLSGVPGLWIDPSAHLTRAAHFDAARGLIELQPGVRLADINRLLAPHGWWLPFETDTAADVTVGGLAGLDAAAATPAWGTMADRLLAIDAVLDDGTVQRFGPFGERSRVALTSGRAGQLVSGLFGVAAQVATDIHQHWPAGMRVPDGYLLDAFHPRPSRPYTPDGSVNLAHLLAGSAGTLAWSASLHLRLRRRPAVSRWALFVFPSAGTALARVAPWLQAVPSAGRGPGGGAHQGDDPGDDRGDASWPSALLLLDRTDLSRLATSRHADDRALVKAAGVASGETVRRGMVPGLASGAQGAAVPDRAVHVEGMKGAMVPPAQWQGDVMPAGDWPAAATGLLARFSGDTDAAVQAAHRRLAQELSGYARRAAGGLVLAGDTTGGTAAGVRATPDATPIWRQLLGELVMPQPAWVYGAPLQGTPFPGGVPLPAGASGLEGAPGQDGVARLDGVLRLDGVVRPDDVQRSDGAPLAGQIWRLWPQDPAVMVDRVAAVSERLASLGLAVRWRGQLASGELQLRLGYPGGSPKGAGVMASQQQVAAVLADVQPPRWTPALREAFGQVRAAFDPAGVLVGR</sequence>
<dbReference type="AlphaFoldDB" id="A0A3R8MXB4"/>
<feature type="region of interest" description="Disordered" evidence="3">
    <location>
        <begin position="366"/>
        <end position="390"/>
    </location>
</feature>
<dbReference type="Pfam" id="PF01565">
    <property type="entry name" value="FAD_binding_4"/>
    <property type="match status" value="1"/>
</dbReference>
<dbReference type="SUPFAM" id="SSF56176">
    <property type="entry name" value="FAD-binding/transporter-associated domain-like"/>
    <property type="match status" value="1"/>
</dbReference>
<name>A0A3R8MXB4_9BURK</name>
<dbReference type="GO" id="GO:0071949">
    <property type="term" value="F:FAD binding"/>
    <property type="evidence" value="ECO:0007669"/>
    <property type="project" value="InterPro"/>
</dbReference>
<dbReference type="EMBL" id="RRUE01000002">
    <property type="protein sequence ID" value="RRN44481.1"/>
    <property type="molecule type" value="Genomic_DNA"/>
</dbReference>
<feature type="domain" description="FAD-binding PCMH-type" evidence="4">
    <location>
        <begin position="57"/>
        <end position="337"/>
    </location>
</feature>
<comment type="caution">
    <text evidence="5">The sequence shown here is derived from an EMBL/GenBank/DDBJ whole genome shotgun (WGS) entry which is preliminary data.</text>
</comment>
<dbReference type="GO" id="GO:0008720">
    <property type="term" value="F:D-lactate dehydrogenase (NAD+) activity"/>
    <property type="evidence" value="ECO:0007669"/>
    <property type="project" value="TreeGrafter"/>
</dbReference>
<evidence type="ECO:0000259" key="4">
    <source>
        <dbReference type="PROSITE" id="PS51387"/>
    </source>
</evidence>
<evidence type="ECO:0000313" key="5">
    <source>
        <dbReference type="EMBL" id="RRN44481.1"/>
    </source>
</evidence>
<proteinExistence type="inferred from homology"/>
<evidence type="ECO:0000313" key="6">
    <source>
        <dbReference type="Proteomes" id="UP000270261"/>
    </source>
</evidence>
<keyword evidence="6" id="KW-1185">Reference proteome</keyword>
<evidence type="ECO:0000256" key="1">
    <source>
        <dbReference type="ARBA" id="ARBA00008000"/>
    </source>
</evidence>
<reference evidence="5 6" key="1">
    <citation type="submission" date="2018-11" db="EMBL/GenBank/DDBJ databases">
        <title>Genome sequencing of Lautropia sp. KCOM 2505 (= ChDC F240).</title>
        <authorList>
            <person name="Kook J.-K."/>
            <person name="Park S.-N."/>
            <person name="Lim Y.K."/>
        </authorList>
    </citation>
    <scope>NUCLEOTIDE SEQUENCE [LARGE SCALE GENOMIC DNA]</scope>
    <source>
        <strain evidence="5 6">KCOM 2505</strain>
    </source>
</reference>
<evidence type="ECO:0000256" key="2">
    <source>
        <dbReference type="ARBA" id="ARBA00022827"/>
    </source>
</evidence>
<dbReference type="InterPro" id="IPR016169">
    <property type="entry name" value="FAD-bd_PCMH_sub2"/>
</dbReference>
<comment type="similarity">
    <text evidence="1">Belongs to the FAD-binding oxidoreductase/transferase type 4 family.</text>
</comment>
<evidence type="ECO:0000256" key="3">
    <source>
        <dbReference type="SAM" id="MobiDB-lite"/>
    </source>
</evidence>
<dbReference type="GO" id="GO:1903457">
    <property type="term" value="P:lactate catabolic process"/>
    <property type="evidence" value="ECO:0007669"/>
    <property type="project" value="TreeGrafter"/>
</dbReference>
<organism evidence="5 6">
    <name type="scientific">Lautropia dentalis</name>
    <dbReference type="NCBI Taxonomy" id="2490857"/>
    <lineage>
        <taxon>Bacteria</taxon>
        <taxon>Pseudomonadati</taxon>
        <taxon>Pseudomonadota</taxon>
        <taxon>Betaproteobacteria</taxon>
        <taxon>Burkholderiales</taxon>
        <taxon>Burkholderiaceae</taxon>
        <taxon>Lautropia</taxon>
    </lineage>
</organism>
<dbReference type="InterPro" id="IPR036318">
    <property type="entry name" value="FAD-bd_PCMH-like_sf"/>
</dbReference>
<dbReference type="Proteomes" id="UP000270261">
    <property type="component" value="Unassembled WGS sequence"/>
</dbReference>
<accession>A0A3R8MXB4</accession>
<dbReference type="PANTHER" id="PTHR11748:SF111">
    <property type="entry name" value="D-LACTATE DEHYDROGENASE, MITOCHONDRIAL-RELATED"/>
    <property type="match status" value="1"/>
</dbReference>
<dbReference type="InterPro" id="IPR006094">
    <property type="entry name" value="Oxid_FAD_bind_N"/>
</dbReference>
<protein>
    <submittedName>
        <fullName evidence="5">FAD-binding protein</fullName>
    </submittedName>
</protein>
<keyword evidence="2" id="KW-0285">Flavoprotein</keyword>
<feature type="compositionally biased region" description="Basic and acidic residues" evidence="3">
    <location>
        <begin position="378"/>
        <end position="388"/>
    </location>
</feature>
<dbReference type="GO" id="GO:0004458">
    <property type="term" value="F:D-lactate dehydrogenase (cytochrome) activity"/>
    <property type="evidence" value="ECO:0007669"/>
    <property type="project" value="TreeGrafter"/>
</dbReference>
<dbReference type="PANTHER" id="PTHR11748">
    <property type="entry name" value="D-LACTATE DEHYDROGENASE"/>
    <property type="match status" value="1"/>
</dbReference>
<dbReference type="Gene3D" id="3.30.465.10">
    <property type="match status" value="1"/>
</dbReference>
<dbReference type="PROSITE" id="PS51387">
    <property type="entry name" value="FAD_PCMH"/>
    <property type="match status" value="1"/>
</dbReference>
<keyword evidence="2" id="KW-0274">FAD</keyword>
<dbReference type="InterPro" id="IPR016166">
    <property type="entry name" value="FAD-bd_PCMH"/>
</dbReference>